<dbReference type="Proteomes" id="UP000638560">
    <property type="component" value="Unassembled WGS sequence"/>
</dbReference>
<keyword evidence="2" id="KW-1185">Reference proteome</keyword>
<evidence type="ECO:0008006" key="3">
    <source>
        <dbReference type="Google" id="ProtNLM"/>
    </source>
</evidence>
<accession>A0ABS0HA45</accession>
<comment type="caution">
    <text evidence="1">The sequence shown here is derived from an EMBL/GenBank/DDBJ whole genome shotgun (WGS) entry which is preliminary data.</text>
</comment>
<sequence length="270" mass="30345">MSAEPTYEIVDITPELAADWLDRYNTHNRNLRRRVVAAYARDMEANNWQQTGESIKRAVDGTILDGQHRLAAIAEANVTVRMLVVGNLPMRAQEAVDGGPKRSFSDTLRLRGEKQYVLLASLVRRAWFWNSGLRKSTGNYSPSIPELLVVLEQHPELRHSTEVVARIKNSVPIPGSILGLCHWLTYRIDPDDAEFFFARLADGVNLEAGHPVYVLRKAAIEGHTSKSRLTEVVAAAYVIKAWNAYRDGRTMGLLRYRPGGANPETFPEPR</sequence>
<name>A0ABS0HA45_9ACTN</name>
<organism evidence="1 2">
    <name type="scientific">Plantactinospora alkalitolerans</name>
    <dbReference type="NCBI Taxonomy" id="2789879"/>
    <lineage>
        <taxon>Bacteria</taxon>
        <taxon>Bacillati</taxon>
        <taxon>Actinomycetota</taxon>
        <taxon>Actinomycetes</taxon>
        <taxon>Micromonosporales</taxon>
        <taxon>Micromonosporaceae</taxon>
        <taxon>Plantactinospora</taxon>
    </lineage>
</organism>
<gene>
    <name evidence="1" type="ORF">I0C86_41570</name>
</gene>
<evidence type="ECO:0000313" key="2">
    <source>
        <dbReference type="Proteomes" id="UP000638560"/>
    </source>
</evidence>
<protein>
    <recommendedName>
        <fullName evidence="3">ParB/Sulfiredoxin domain-containing protein</fullName>
    </recommendedName>
</protein>
<dbReference type="RefSeq" id="WP_196206796.1">
    <property type="nucleotide sequence ID" value="NZ_JADPUN010000422.1"/>
</dbReference>
<dbReference type="EMBL" id="JADPUN010000422">
    <property type="protein sequence ID" value="MBF9135343.1"/>
    <property type="molecule type" value="Genomic_DNA"/>
</dbReference>
<evidence type="ECO:0000313" key="1">
    <source>
        <dbReference type="EMBL" id="MBF9135343.1"/>
    </source>
</evidence>
<proteinExistence type="predicted"/>
<reference evidence="1 2" key="1">
    <citation type="submission" date="2020-11" db="EMBL/GenBank/DDBJ databases">
        <title>A novel isolate from a Black sea contaminated sediment with potential to produce alkanes: Plantactinospora alkalitolerans sp. nov.</title>
        <authorList>
            <person name="Carro L."/>
            <person name="Veyisoglu A."/>
            <person name="Guven K."/>
            <person name="Schumann P."/>
            <person name="Klenk H.-P."/>
            <person name="Sahin N."/>
        </authorList>
    </citation>
    <scope>NUCLEOTIDE SEQUENCE [LARGE SCALE GENOMIC DNA]</scope>
    <source>
        <strain evidence="1 2">S1510</strain>
    </source>
</reference>